<dbReference type="InterPro" id="IPR050810">
    <property type="entry name" value="Bact_Secretion_Sys_Channel"/>
</dbReference>
<sequence>MKRMISALLMAYSTLAVAAPNVPLLPIMPLSMPLPAGAPPQSDSAMEFSRVRVAEAVEAMYTHILKTPYLIQPEVVADERLVSFRFGTGVSARSEVSRFMGLLGLSVRTVNGVDIVGIVKEVEPDKEPFVYRPKYRDVTYLVELLRGLFPKGDFTSTRSVHGAPQAITADAASGQSKMPAPAGSAASLLDTDPDALVFNGTETDIKKLSSLLAQLDTRQGEVMVRGQVFEVASNGAEGSAFSLALHLLGGTVSAGLSTPSTLDGFVRIKNASIDAVFAALSSDSRFKTISAPSLRVRSGAAGRFAVGQDVPVLGAISYPGNGSAPVQSVEYRSSGVIFDLKPIVRESVVDLTVGQQLSNFIVTQTGVNNSPTLTKREVSTSLSVADGDVVIIGGLAENRESSGRIGFSFLPDWMRSNTGQNSKTEILLVLQVSRL</sequence>
<accession>A0AAE4G795</accession>
<organism evidence="4">
    <name type="scientific">Herbaspirillum huttiense subsp. nephrolepidis</name>
    <dbReference type="NCBI Taxonomy" id="3075126"/>
    <lineage>
        <taxon>Bacteria</taxon>
        <taxon>Pseudomonadati</taxon>
        <taxon>Pseudomonadota</taxon>
        <taxon>Betaproteobacteria</taxon>
        <taxon>Burkholderiales</taxon>
        <taxon>Oxalobacteraceae</taxon>
        <taxon>Herbaspirillum</taxon>
    </lineage>
</organism>
<dbReference type="PANTHER" id="PTHR30332:SF17">
    <property type="entry name" value="TYPE IV PILIATION SYSTEM PROTEIN DR_0774-RELATED"/>
    <property type="match status" value="1"/>
</dbReference>
<proteinExistence type="inferred from homology"/>
<comment type="similarity">
    <text evidence="1">Belongs to the bacterial secretin family.</text>
</comment>
<keyword evidence="2" id="KW-0732">Signal</keyword>
<feature type="domain" description="Type II/III secretion system secretin-like" evidence="3">
    <location>
        <begin position="279"/>
        <end position="412"/>
    </location>
</feature>
<dbReference type="GO" id="GO:0015627">
    <property type="term" value="C:type II protein secretion system complex"/>
    <property type="evidence" value="ECO:0007669"/>
    <property type="project" value="TreeGrafter"/>
</dbReference>
<dbReference type="Pfam" id="PF00263">
    <property type="entry name" value="Secretin"/>
    <property type="match status" value="1"/>
</dbReference>
<reference evidence="4" key="1">
    <citation type="submission" date="2023-02" db="EMBL/GenBank/DDBJ databases">
        <title>Description of Herbaspirillum huttiense subsp. nephrolepsisexaltata and Herbaspirillum huttiense subsp. lycopersicon.</title>
        <authorList>
            <person name="Poudel M."/>
            <person name="Sharma A."/>
            <person name="Goss E."/>
            <person name="Tapia J.H."/>
            <person name="Harmon C.M."/>
            <person name="Jones J.B."/>
        </authorList>
    </citation>
    <scope>NUCLEOTIDE SEQUENCE</scope>
    <source>
        <strain evidence="4">NC40101</strain>
    </source>
</reference>
<feature type="signal peptide" evidence="2">
    <location>
        <begin position="1"/>
        <end position="18"/>
    </location>
</feature>
<protein>
    <submittedName>
        <fullName evidence="4">Type II secretory pathway, component PulD</fullName>
    </submittedName>
</protein>
<dbReference type="PANTHER" id="PTHR30332">
    <property type="entry name" value="PROBABLE GENERAL SECRETION PATHWAY PROTEIN D"/>
    <property type="match status" value="1"/>
</dbReference>
<evidence type="ECO:0000259" key="3">
    <source>
        <dbReference type="Pfam" id="PF00263"/>
    </source>
</evidence>
<dbReference type="EMBL" id="JAVRAA010000002">
    <property type="protein sequence ID" value="MDT0335969.1"/>
    <property type="molecule type" value="Genomic_DNA"/>
</dbReference>
<gene>
    <name evidence="4" type="ORF">RJN63_03940</name>
</gene>
<comment type="caution">
    <text evidence="4">The sequence shown here is derived from an EMBL/GenBank/DDBJ whole genome shotgun (WGS) entry which is preliminary data.</text>
</comment>
<feature type="chain" id="PRO_5042080218" evidence="2">
    <location>
        <begin position="19"/>
        <end position="435"/>
    </location>
</feature>
<name>A0AAE4G795_9BURK</name>
<evidence type="ECO:0000256" key="2">
    <source>
        <dbReference type="SAM" id="SignalP"/>
    </source>
</evidence>
<evidence type="ECO:0000313" key="4">
    <source>
        <dbReference type="EMBL" id="MDT0335969.1"/>
    </source>
</evidence>
<dbReference type="RefSeq" id="WP_310835289.1">
    <property type="nucleotide sequence ID" value="NZ_JAVLSM010000001.1"/>
</dbReference>
<evidence type="ECO:0000256" key="1">
    <source>
        <dbReference type="RuleBase" id="RU004003"/>
    </source>
</evidence>
<dbReference type="InterPro" id="IPR004846">
    <property type="entry name" value="T2SS/T3SS_dom"/>
</dbReference>
<dbReference type="AlphaFoldDB" id="A0AAE4G795"/>
<dbReference type="GO" id="GO:0009306">
    <property type="term" value="P:protein secretion"/>
    <property type="evidence" value="ECO:0007669"/>
    <property type="project" value="InterPro"/>
</dbReference>